<evidence type="ECO:0000313" key="3">
    <source>
        <dbReference type="Proteomes" id="UP000287972"/>
    </source>
</evidence>
<keyword evidence="3" id="KW-1185">Reference proteome</keyword>
<proteinExistence type="predicted"/>
<evidence type="ECO:0000256" key="1">
    <source>
        <dbReference type="SAM" id="MobiDB-lite"/>
    </source>
</evidence>
<dbReference type="Proteomes" id="UP000287972">
    <property type="component" value="Unassembled WGS sequence"/>
</dbReference>
<protein>
    <submittedName>
        <fullName evidence="2">Uncharacterized protein</fullName>
    </submittedName>
</protein>
<feature type="non-terminal residue" evidence="2">
    <location>
        <position position="193"/>
    </location>
</feature>
<organism evidence="2 3">
    <name type="scientific">Fusarium floridanum</name>
    <dbReference type="NCBI Taxonomy" id="1325733"/>
    <lineage>
        <taxon>Eukaryota</taxon>
        <taxon>Fungi</taxon>
        <taxon>Dikarya</taxon>
        <taxon>Ascomycota</taxon>
        <taxon>Pezizomycotina</taxon>
        <taxon>Sordariomycetes</taxon>
        <taxon>Hypocreomycetidae</taxon>
        <taxon>Hypocreales</taxon>
        <taxon>Nectriaceae</taxon>
        <taxon>Fusarium</taxon>
        <taxon>Fusarium solani species complex</taxon>
    </lineage>
</organism>
<sequence length="193" mass="21828">MSRKGSDEDALTESVLSIGDGREDVDVLVAVPQEGETVVEQSPEGEDDGLEAQVPSPDDMRKGMCDALLLWAFYESDATWIVGTERFTSLGEFVHPQVQGEDVRRKSEDEVISFCNCLDVGRDVWFYFALLEAAIGHIYAWTRHPRKVEEVLDPRILLDRMNALTCQEDGHLQWVKPTFRDVCREIERVPSVA</sequence>
<gene>
    <name evidence="2" type="ORF">CEP51_016858</name>
</gene>
<feature type="region of interest" description="Disordered" evidence="1">
    <location>
        <begin position="33"/>
        <end position="57"/>
    </location>
</feature>
<comment type="caution">
    <text evidence="2">The sequence shown here is derived from an EMBL/GenBank/DDBJ whole genome shotgun (WGS) entry which is preliminary data.</text>
</comment>
<accession>A0A428NDX5</accession>
<evidence type="ECO:0000313" key="2">
    <source>
        <dbReference type="EMBL" id="RSL38968.1"/>
    </source>
</evidence>
<name>A0A428NDX5_9HYPO</name>
<dbReference type="EMBL" id="NKCL01001544">
    <property type="protein sequence ID" value="RSL38968.1"/>
    <property type="molecule type" value="Genomic_DNA"/>
</dbReference>
<reference evidence="2 3" key="1">
    <citation type="submission" date="2017-06" db="EMBL/GenBank/DDBJ databases">
        <title>Comparative genomic analysis of Ambrosia Fusariam Clade fungi.</title>
        <authorList>
            <person name="Stajich J.E."/>
            <person name="Carrillo J."/>
            <person name="Kijimoto T."/>
            <person name="Eskalen A."/>
            <person name="O'Donnell K."/>
            <person name="Kasson M."/>
        </authorList>
    </citation>
    <scope>NUCLEOTIDE SEQUENCE [LARGE SCALE GENOMIC DNA]</scope>
    <source>
        <strain evidence="2 3">NRRL62606</strain>
    </source>
</reference>
<dbReference type="AlphaFoldDB" id="A0A428NDX5"/>